<feature type="compositionally biased region" description="Basic and acidic residues" evidence="1">
    <location>
        <begin position="220"/>
        <end position="235"/>
    </location>
</feature>
<protein>
    <submittedName>
        <fullName evidence="2">Uncharacterized protein</fullName>
    </submittedName>
</protein>
<name>A0A160JEI0_9PROT</name>
<dbReference type="Pfam" id="PF19541">
    <property type="entry name" value="DUF6065"/>
    <property type="match status" value="1"/>
</dbReference>
<dbReference type="InterPro" id="IPR045709">
    <property type="entry name" value="DUF6065"/>
</dbReference>
<sequence>MTLIAYPLSGAMPDIRPARPTRDWIDALPEQYGYRCLPLNIASMHGWEVCCPVRATAVWDGGTGLDAITITADEPHPLLPASHFGSGVLTFHVAALFRTPPGVNLMVTGPLNHPKHGILGLSGIIETDWSPYPFTMNWRFTAPGVPVTWEKGEPFAHLMPVQRGLVESLEPDVRDLDSDPETAAQYRAWAASRSQFNADLQTPGSTAAQERWQKGYYRGKRPDGSDGPPGHEIKVRAKPFPIR</sequence>
<dbReference type="AlphaFoldDB" id="A0A160JEI0"/>
<dbReference type="KEGG" id="ahu:A6A40_04490"/>
<dbReference type="STRING" id="1226968.A6A40_04490"/>
<dbReference type="OrthoDB" id="8910986at2"/>
<accession>A0A160JEI0</accession>
<dbReference type="EMBL" id="CP015285">
    <property type="protein sequence ID" value="ANC91222.1"/>
    <property type="molecule type" value="Genomic_DNA"/>
</dbReference>
<feature type="region of interest" description="Disordered" evidence="1">
    <location>
        <begin position="199"/>
        <end position="243"/>
    </location>
</feature>
<reference evidence="2 3" key="1">
    <citation type="journal article" date="2013" name="Int. J. Syst. Evol. Microbiol.">
        <title>Azospirillum humicireducens sp. nov., a nitrogen-fixing bacterium isolated from a microbial fuel cell.</title>
        <authorList>
            <person name="Zhou S."/>
            <person name="Han L."/>
            <person name="Wang Y."/>
            <person name="Yang G."/>
            <person name="Zhuang L."/>
            <person name="Hu P."/>
        </authorList>
    </citation>
    <scope>NUCLEOTIDE SEQUENCE [LARGE SCALE GENOMIC DNA]</scope>
    <source>
        <strain evidence="2 3">SgZ-5</strain>
    </source>
</reference>
<feature type="compositionally biased region" description="Polar residues" evidence="1">
    <location>
        <begin position="199"/>
        <end position="208"/>
    </location>
</feature>
<dbReference type="RefSeq" id="WP_063634325.1">
    <property type="nucleotide sequence ID" value="NZ_CP015285.1"/>
</dbReference>
<evidence type="ECO:0000256" key="1">
    <source>
        <dbReference type="SAM" id="MobiDB-lite"/>
    </source>
</evidence>
<organism evidence="2 3">
    <name type="scientific">Azospirillum humicireducens</name>
    <dbReference type="NCBI Taxonomy" id="1226968"/>
    <lineage>
        <taxon>Bacteria</taxon>
        <taxon>Pseudomonadati</taxon>
        <taxon>Pseudomonadota</taxon>
        <taxon>Alphaproteobacteria</taxon>
        <taxon>Rhodospirillales</taxon>
        <taxon>Azospirillaceae</taxon>
        <taxon>Azospirillum</taxon>
    </lineage>
</organism>
<evidence type="ECO:0000313" key="2">
    <source>
        <dbReference type="EMBL" id="ANC91222.1"/>
    </source>
</evidence>
<keyword evidence="3" id="KW-1185">Reference proteome</keyword>
<evidence type="ECO:0000313" key="3">
    <source>
        <dbReference type="Proteomes" id="UP000077405"/>
    </source>
</evidence>
<proteinExistence type="predicted"/>
<dbReference type="Proteomes" id="UP000077405">
    <property type="component" value="Chromosome"/>
</dbReference>
<gene>
    <name evidence="2" type="ORF">A6A40_04490</name>
</gene>